<dbReference type="RefSeq" id="XP_045950789.1">
    <property type="nucleotide sequence ID" value="XM_046101140.1"/>
</dbReference>
<gene>
    <name evidence="2" type="ORF">BKA67DRAFT_542627</name>
</gene>
<evidence type="ECO:0000256" key="1">
    <source>
        <dbReference type="SAM" id="MobiDB-lite"/>
    </source>
</evidence>
<organism evidence="2 3">
    <name type="scientific">Truncatella angustata</name>
    <dbReference type="NCBI Taxonomy" id="152316"/>
    <lineage>
        <taxon>Eukaryota</taxon>
        <taxon>Fungi</taxon>
        <taxon>Dikarya</taxon>
        <taxon>Ascomycota</taxon>
        <taxon>Pezizomycotina</taxon>
        <taxon>Sordariomycetes</taxon>
        <taxon>Xylariomycetidae</taxon>
        <taxon>Amphisphaeriales</taxon>
        <taxon>Sporocadaceae</taxon>
        <taxon>Truncatella</taxon>
    </lineage>
</organism>
<dbReference type="OrthoDB" id="4777547at2759"/>
<evidence type="ECO:0000313" key="2">
    <source>
        <dbReference type="EMBL" id="KAH6638517.1"/>
    </source>
</evidence>
<protein>
    <submittedName>
        <fullName evidence="2">Uncharacterized protein</fullName>
    </submittedName>
</protein>
<feature type="region of interest" description="Disordered" evidence="1">
    <location>
        <begin position="110"/>
        <end position="130"/>
    </location>
</feature>
<dbReference type="EMBL" id="JAGPXC010000015">
    <property type="protein sequence ID" value="KAH6638517.1"/>
    <property type="molecule type" value="Genomic_DNA"/>
</dbReference>
<reference evidence="2" key="1">
    <citation type="journal article" date="2021" name="Nat. Commun.">
        <title>Genetic determinants of endophytism in the Arabidopsis root mycobiome.</title>
        <authorList>
            <person name="Mesny F."/>
            <person name="Miyauchi S."/>
            <person name="Thiergart T."/>
            <person name="Pickel B."/>
            <person name="Atanasova L."/>
            <person name="Karlsson M."/>
            <person name="Huettel B."/>
            <person name="Barry K.W."/>
            <person name="Haridas S."/>
            <person name="Chen C."/>
            <person name="Bauer D."/>
            <person name="Andreopoulos W."/>
            <person name="Pangilinan J."/>
            <person name="LaButti K."/>
            <person name="Riley R."/>
            <person name="Lipzen A."/>
            <person name="Clum A."/>
            <person name="Drula E."/>
            <person name="Henrissat B."/>
            <person name="Kohler A."/>
            <person name="Grigoriev I.V."/>
            <person name="Martin F.M."/>
            <person name="Hacquard S."/>
        </authorList>
    </citation>
    <scope>NUCLEOTIDE SEQUENCE</scope>
    <source>
        <strain evidence="2">MPI-SDFR-AT-0073</strain>
    </source>
</reference>
<keyword evidence="3" id="KW-1185">Reference proteome</keyword>
<evidence type="ECO:0000313" key="3">
    <source>
        <dbReference type="Proteomes" id="UP000758603"/>
    </source>
</evidence>
<dbReference type="AlphaFoldDB" id="A0A9P8RJ14"/>
<dbReference type="Proteomes" id="UP000758603">
    <property type="component" value="Unassembled WGS sequence"/>
</dbReference>
<name>A0A9P8RJ14_9PEZI</name>
<proteinExistence type="predicted"/>
<dbReference type="GeneID" id="70130032"/>
<accession>A0A9P8RJ14</accession>
<comment type="caution">
    <text evidence="2">The sequence shown here is derived from an EMBL/GenBank/DDBJ whole genome shotgun (WGS) entry which is preliminary data.</text>
</comment>
<sequence length="130" mass="14909">MVLNGRATAKDTEQDITISPIDFWNTDLHDKIDKLVARNRVTHAAAQVYETSLTVSVNERHELDLAKRAEQLDIKWQEIVRHLQRWSYYLRFGKRLLLMIAFKLSNKNGPGASVGGRRRGHQSATTVQLL</sequence>